<dbReference type="InterPro" id="IPR042178">
    <property type="entry name" value="Serpin_sf_1"/>
</dbReference>
<dbReference type="PROSITE" id="PS00284">
    <property type="entry name" value="SERPIN"/>
    <property type="match status" value="1"/>
</dbReference>
<evidence type="ECO:0000256" key="9">
    <source>
        <dbReference type="ARBA" id="ARBA00059846"/>
    </source>
</evidence>
<dbReference type="AlphaFoldDB" id="A0A6P8PR90"/>
<dbReference type="Gene3D" id="2.30.39.10">
    <property type="entry name" value="Alpha-1-antitrypsin, domain 1"/>
    <property type="match status" value="1"/>
</dbReference>
<dbReference type="RefSeq" id="XP_033790797.1">
    <property type="nucleotide sequence ID" value="XM_033934906.1"/>
</dbReference>
<dbReference type="InterPro" id="IPR023795">
    <property type="entry name" value="Serpin_CS"/>
</dbReference>
<evidence type="ECO:0000256" key="4">
    <source>
        <dbReference type="ARBA" id="ARBA00022690"/>
    </source>
</evidence>
<keyword evidence="4" id="KW-0646">Protease inhibitor</keyword>
<dbReference type="KEGG" id="gsh:117355838"/>
<dbReference type="PANTHER" id="PTHR11461">
    <property type="entry name" value="SERINE PROTEASE INHIBITOR, SERPIN"/>
    <property type="match status" value="1"/>
</dbReference>
<dbReference type="FunFam" id="3.30.497.10:FF:000001">
    <property type="entry name" value="Serine protease inhibitor"/>
    <property type="match status" value="1"/>
</dbReference>
<evidence type="ECO:0000256" key="10">
    <source>
        <dbReference type="ARBA" id="ARBA00073281"/>
    </source>
</evidence>
<evidence type="ECO:0000256" key="8">
    <source>
        <dbReference type="ARBA" id="ARBA00039202"/>
    </source>
</evidence>
<dbReference type="InterPro" id="IPR036186">
    <property type="entry name" value="Serpin_sf"/>
</dbReference>
<comment type="function">
    <text evidence="9">Regulates the activity of the neutrophil proteases.</text>
</comment>
<dbReference type="InterPro" id="IPR042185">
    <property type="entry name" value="Serpin_sf_2"/>
</dbReference>
<feature type="domain" description="Serpin" evidence="12">
    <location>
        <begin position="13"/>
        <end position="378"/>
    </location>
</feature>
<dbReference type="Gene3D" id="3.30.497.10">
    <property type="entry name" value="Antithrombin, subunit I, domain 2"/>
    <property type="match status" value="1"/>
</dbReference>
<dbReference type="PANTHER" id="PTHR11461:SF204">
    <property type="entry name" value="SERPIN B6"/>
    <property type="match status" value="1"/>
</dbReference>
<dbReference type="Proteomes" id="UP000515159">
    <property type="component" value="Chromosome 2"/>
</dbReference>
<dbReference type="Pfam" id="PF00079">
    <property type="entry name" value="Serpin"/>
    <property type="match status" value="1"/>
</dbReference>
<evidence type="ECO:0000256" key="1">
    <source>
        <dbReference type="ARBA" id="ARBA00004496"/>
    </source>
</evidence>
<evidence type="ECO:0000313" key="13">
    <source>
        <dbReference type="Proteomes" id="UP000515159"/>
    </source>
</evidence>
<sequence>MDTLSEANTSFALNLYKELGEHNSSNLFLSPVSISNCMAMVNLGARGNTAAQMTQVLQFFKAKEVHSGFQLLLAEINKPEANYLLRTANKLFGEKSYEYIEEFLEATKKFYLADLEKVDFARKSDESRKLINAWVEEKTERKIQDILPPGTIDGLTKLVLVNAIYFKGNWADQFKKEHTTETQFRINKNERKPVEMMFKRAKFNTTYVDEVQANFLELPYVDNELSMIVMLPVDIKDNSTGLELLERELTYEKFVNWTSPKMMHRTEMEVCFPKFKLQETYDLKSVLSSMGMPDAFDCGKADFSGMSPNNDLFLTKVIHKAFVEVNEEGTEAAAATAAVMMLRCMPVLPRFEADHPFLFFIIHNNTRNILFCGRFCSP</sequence>
<evidence type="ECO:0000256" key="2">
    <source>
        <dbReference type="ARBA" id="ARBA00006426"/>
    </source>
</evidence>
<evidence type="ECO:0000313" key="14">
    <source>
        <dbReference type="RefSeq" id="XP_033790797.1"/>
    </source>
</evidence>
<dbReference type="InParanoid" id="A0A6P8PR90"/>
<comment type="subunit">
    <text evidence="7">Forms a complex with the monomeric form of beta-tryptase.</text>
</comment>
<dbReference type="SMART" id="SM00093">
    <property type="entry name" value="SERPIN"/>
    <property type="match status" value="1"/>
</dbReference>
<comment type="similarity">
    <text evidence="2">Belongs to the serpin family. Ov-serpin subfamily.</text>
</comment>
<dbReference type="GO" id="GO:0004867">
    <property type="term" value="F:serine-type endopeptidase inhibitor activity"/>
    <property type="evidence" value="ECO:0007669"/>
    <property type="project" value="UniProtKB-KW"/>
</dbReference>
<dbReference type="FunFam" id="2.10.310.10:FF:000001">
    <property type="entry name" value="Serpin family A member 1"/>
    <property type="match status" value="1"/>
</dbReference>
<keyword evidence="13" id="KW-1185">Reference proteome</keyword>
<protein>
    <recommendedName>
        <fullName evidence="10">Leukocyte elastase inhibitor</fullName>
    </recommendedName>
    <alternativeName>
        <fullName evidence="11">Serpin B1</fullName>
    </alternativeName>
    <alternativeName>
        <fullName evidence="8">Serpin B6</fullName>
    </alternativeName>
</protein>
<dbReference type="Gene3D" id="2.10.310.10">
    <property type="entry name" value="Serpins superfamily"/>
    <property type="match status" value="1"/>
</dbReference>
<evidence type="ECO:0000256" key="5">
    <source>
        <dbReference type="ARBA" id="ARBA00022900"/>
    </source>
</evidence>
<evidence type="ECO:0000259" key="12">
    <source>
        <dbReference type="SMART" id="SM00093"/>
    </source>
</evidence>
<evidence type="ECO:0000256" key="6">
    <source>
        <dbReference type="ARBA" id="ARBA00022990"/>
    </source>
</evidence>
<dbReference type="GeneID" id="117355838"/>
<dbReference type="SUPFAM" id="SSF56574">
    <property type="entry name" value="Serpins"/>
    <property type="match status" value="1"/>
</dbReference>
<dbReference type="CDD" id="cd19956">
    <property type="entry name" value="serpinB"/>
    <property type="match status" value="1"/>
</dbReference>
<dbReference type="FunCoup" id="A0A6P8PR90">
    <property type="interactions" value="569"/>
</dbReference>
<dbReference type="GO" id="GO:0005615">
    <property type="term" value="C:extracellular space"/>
    <property type="evidence" value="ECO:0007669"/>
    <property type="project" value="InterPro"/>
</dbReference>
<keyword evidence="3" id="KW-0963">Cytoplasm</keyword>
<dbReference type="OrthoDB" id="671595at2759"/>
<gene>
    <name evidence="14" type="primary">LOC117355838</name>
</gene>
<reference evidence="14" key="1">
    <citation type="submission" date="2025-08" db="UniProtKB">
        <authorList>
            <consortium name="RefSeq"/>
        </authorList>
    </citation>
    <scope>IDENTIFICATION</scope>
</reference>
<evidence type="ECO:0000256" key="3">
    <source>
        <dbReference type="ARBA" id="ARBA00022490"/>
    </source>
</evidence>
<organism evidence="13 14">
    <name type="scientific">Geotrypetes seraphini</name>
    <name type="common">Gaboon caecilian</name>
    <name type="synonym">Caecilia seraphini</name>
    <dbReference type="NCBI Taxonomy" id="260995"/>
    <lineage>
        <taxon>Eukaryota</taxon>
        <taxon>Metazoa</taxon>
        <taxon>Chordata</taxon>
        <taxon>Craniata</taxon>
        <taxon>Vertebrata</taxon>
        <taxon>Euteleostomi</taxon>
        <taxon>Amphibia</taxon>
        <taxon>Gymnophiona</taxon>
        <taxon>Geotrypetes</taxon>
    </lineage>
</organism>
<evidence type="ECO:0000256" key="7">
    <source>
        <dbReference type="ARBA" id="ARBA00038828"/>
    </source>
</evidence>
<comment type="subcellular location">
    <subcellularLocation>
        <location evidence="1">Cytoplasm</location>
    </subcellularLocation>
</comment>
<dbReference type="InterPro" id="IPR000215">
    <property type="entry name" value="Serpin_fam"/>
</dbReference>
<keyword evidence="5" id="KW-0722">Serine protease inhibitor</keyword>
<accession>A0A6P8PR90</accession>
<keyword evidence="6" id="KW-0007">Acetylation</keyword>
<name>A0A6P8PR90_GEOSA</name>
<proteinExistence type="inferred from homology"/>
<dbReference type="InterPro" id="IPR023796">
    <property type="entry name" value="Serpin_dom"/>
</dbReference>
<dbReference type="FunFam" id="2.30.39.10:FF:000014">
    <property type="entry name" value="Serpin family B member 9"/>
    <property type="match status" value="1"/>
</dbReference>
<dbReference type="GO" id="GO:0005737">
    <property type="term" value="C:cytoplasm"/>
    <property type="evidence" value="ECO:0007669"/>
    <property type="project" value="UniProtKB-SubCell"/>
</dbReference>
<evidence type="ECO:0000256" key="11">
    <source>
        <dbReference type="ARBA" id="ARBA00079383"/>
    </source>
</evidence>